<name>A0A932DSC5_9BACT</name>
<accession>A0A932DSC5</accession>
<sequence length="362" mass="39886">MKLGFYCFDNAGGDAMKILAEAAIAANHDVILFPKQTRGLAQESEVAGLDAMVTGLSSFETDQELAFAELCIAHRIPWYVFEDVPGACLRSKAKEWASRAKLVFLALPSGADAAREFGYPGSVYLGPPPQWRLEYEKLMRAKAENWRAGMEKSIFGGLALRGLDQKDKVIGLIGGKDPEENNRVIQVVISAVRDMGNVVLAFSPHPGEKPNPDQPEEVEGFKRLFEERSRMLQQVTWANTNKWGGSQIAGAADVMVYASGTNISIAGAYARVPGVYLDDEGVRARMRAQTGQEKWFVAELGGAHKASGDFGLSMALNTLIKDPTARQALYHDQEQAFPLPDDWHTERKIIHFLEQIIYPSQA</sequence>
<gene>
    <name evidence="1" type="ORF">HYV66_00850</name>
</gene>
<protein>
    <submittedName>
        <fullName evidence="1">Uncharacterized protein</fullName>
    </submittedName>
</protein>
<dbReference type="Proteomes" id="UP000709672">
    <property type="component" value="Unassembled WGS sequence"/>
</dbReference>
<evidence type="ECO:0000313" key="1">
    <source>
        <dbReference type="EMBL" id="MBI2465762.1"/>
    </source>
</evidence>
<dbReference type="EMBL" id="JACPHQ010000010">
    <property type="protein sequence ID" value="MBI2465762.1"/>
    <property type="molecule type" value="Genomic_DNA"/>
</dbReference>
<evidence type="ECO:0000313" key="2">
    <source>
        <dbReference type="Proteomes" id="UP000709672"/>
    </source>
</evidence>
<proteinExistence type="predicted"/>
<comment type="caution">
    <text evidence="1">The sequence shown here is derived from an EMBL/GenBank/DDBJ whole genome shotgun (WGS) entry which is preliminary data.</text>
</comment>
<dbReference type="AlphaFoldDB" id="A0A932DSC5"/>
<reference evidence="1" key="1">
    <citation type="submission" date="2020-07" db="EMBL/GenBank/DDBJ databases">
        <title>Huge and variable diversity of episymbiotic CPR bacteria and DPANN archaea in groundwater ecosystems.</title>
        <authorList>
            <person name="He C.Y."/>
            <person name="Keren R."/>
            <person name="Whittaker M."/>
            <person name="Farag I.F."/>
            <person name="Doudna J."/>
            <person name="Cate J.H.D."/>
            <person name="Banfield J.F."/>
        </authorList>
    </citation>
    <scope>NUCLEOTIDE SEQUENCE</scope>
    <source>
        <strain evidence="1">NC_groundwater_418_Ag_B-0.1um_45_10</strain>
    </source>
</reference>
<organism evidence="1 2">
    <name type="scientific">Candidatus Sungiibacteriota bacterium</name>
    <dbReference type="NCBI Taxonomy" id="2750080"/>
    <lineage>
        <taxon>Bacteria</taxon>
        <taxon>Candidatus Sungiibacteriota</taxon>
    </lineage>
</organism>